<comment type="caution">
    <text evidence="1">The sequence shown here is derived from an EMBL/GenBank/DDBJ whole genome shotgun (WGS) entry which is preliminary data.</text>
</comment>
<sequence length="257" mass="29104">MAIREHKVDVWKYLLPIPGMLARTLKNMVNGYDSRFLAGSFPEVLRFAKESNLDADAKIRIVTLHACIRDNYSLSLEVLLNLIEQPSIKAALAPKARRVELFLATAKHKPHAIGTLAAYNLSPFDFLTAWHQLFMEASPEDRESPRARVGHFTGHRSWPLEFEIVKDIIQYGGLSTLISMKSFISEHLPMEFIDYALKAKKYDMVQELLMNWGVRVTEQTLAQIIFGIAIDALDAKILAPALRQAVKVDIDSLRSLM</sequence>
<gene>
    <name evidence="1" type="ORF">HK097_006208</name>
</gene>
<evidence type="ECO:0000313" key="1">
    <source>
        <dbReference type="EMBL" id="KAJ3052474.1"/>
    </source>
</evidence>
<dbReference type="Proteomes" id="UP001212841">
    <property type="component" value="Unassembled WGS sequence"/>
</dbReference>
<dbReference type="AlphaFoldDB" id="A0AAD5SDH1"/>
<accession>A0AAD5SDH1</accession>
<protein>
    <submittedName>
        <fullName evidence="1">Uncharacterized protein</fullName>
    </submittedName>
</protein>
<evidence type="ECO:0000313" key="2">
    <source>
        <dbReference type="Proteomes" id="UP001212841"/>
    </source>
</evidence>
<proteinExistence type="predicted"/>
<dbReference type="EMBL" id="JADGJD010000291">
    <property type="protein sequence ID" value="KAJ3052474.1"/>
    <property type="molecule type" value="Genomic_DNA"/>
</dbReference>
<organism evidence="1 2">
    <name type="scientific">Rhizophlyctis rosea</name>
    <dbReference type="NCBI Taxonomy" id="64517"/>
    <lineage>
        <taxon>Eukaryota</taxon>
        <taxon>Fungi</taxon>
        <taxon>Fungi incertae sedis</taxon>
        <taxon>Chytridiomycota</taxon>
        <taxon>Chytridiomycota incertae sedis</taxon>
        <taxon>Chytridiomycetes</taxon>
        <taxon>Rhizophlyctidales</taxon>
        <taxon>Rhizophlyctidaceae</taxon>
        <taxon>Rhizophlyctis</taxon>
    </lineage>
</organism>
<keyword evidence="2" id="KW-1185">Reference proteome</keyword>
<reference evidence="1" key="1">
    <citation type="submission" date="2020-05" db="EMBL/GenBank/DDBJ databases">
        <title>Phylogenomic resolution of chytrid fungi.</title>
        <authorList>
            <person name="Stajich J.E."/>
            <person name="Amses K."/>
            <person name="Simmons R."/>
            <person name="Seto K."/>
            <person name="Myers J."/>
            <person name="Bonds A."/>
            <person name="Quandt C.A."/>
            <person name="Barry K."/>
            <person name="Liu P."/>
            <person name="Grigoriev I."/>
            <person name="Longcore J.E."/>
            <person name="James T.Y."/>
        </authorList>
    </citation>
    <scope>NUCLEOTIDE SEQUENCE</scope>
    <source>
        <strain evidence="1">JEL0318</strain>
    </source>
</reference>
<name>A0AAD5SDH1_9FUNG</name>